<feature type="transmembrane region" description="Helical" evidence="5">
    <location>
        <begin position="418"/>
        <end position="443"/>
    </location>
</feature>
<keyword evidence="7" id="KW-1185">Reference proteome</keyword>
<dbReference type="WBParaSite" id="PTRK_0001747933.1">
    <property type="protein sequence ID" value="PTRK_0001747933.1"/>
    <property type="gene ID" value="PTRK_0001747933"/>
</dbReference>
<feature type="domain" description="G-protein coupled receptors family 1 profile" evidence="6">
    <location>
        <begin position="794"/>
        <end position="1043"/>
    </location>
</feature>
<sequence>MTSHFYYFNGENVYISAHRPFYDFITLLVCTTIKDNRSSFEVHFVANFFVDFLVMFCILFFEKFFHWGFFTHFMTTTPILLKLYIVGYYAILGSVFGNAIMIINRYCALSHPTFYQTKWNDNVCCIIIILQYTIPIILFSYNYAFECRIEYSHKMEFFLFIITSDTVNGINNFLISIIVFVITIVSIILNIVTLRKYTQIVKNSTTKGKGKKIAMFIYMFIISLCVFFLFTQQTIRFIFDIFLYENGIDALTYYLFWIVNVNVSMQPIMILVLSKNIRCDFLKFYLRSRYYLCFTNFFMDLLQASVIIFYQKFNHWGFFLLFIKNNNFILNFFPLDYIGMLGSVLGNTFIFINRYCALSHPTFYKNKWTINVSFLMIFFQYLLPSAIFSYNFTIKSDHLYSERFMAIMFFIPNELFNLISNCILAFISAIAVLFSITINSITLKRYNKIIMKSPHKEKAKIVALILNMVPWNEYFNNVFVMFKQLIIGIIASFNHYSKLFNLSIFKSSPELRGIEGNEAANSESIVVVESSLPIYDLIALIVQLLCFILYTLIVIYLVIKLFNSREHFLPSFDIHFVANFFMDTFQCVSIVFFQKFNHWGFFTSFIISNQIIPDFFALGYIFILGSLFGNIIMLINRYCALSHPVFYGTKWVGKVCYIIIFFQYALSFGLFSFTFIFGSRVVYSSDMKIFTFVLKNDEASVITNGVVAFFAFIGTILSIIFNIIIGKKYNQIVGGLNSKYEKSKQLTLVINMIITTLCIFLLFVHQTARFLFGIIAFKNGIYTLSYFLYWILNINSSVQPVMCTTIKDNRSSFEVHFVANFFVDFLVMFCILFFEKFFHWGFFTHFMTTAPILLKLYVVGYYAILGSVFGNAIMIINRYCALSHPTFYQTKWNDKVCCIIIILQYTIPVILFSYNYAFECRIEYSHKMEFLVFILTSDMANEINNLLISIIVFVIIIISIILNIVTLRKYTQIVKDSTTQEKGKKIAMLIYMFVVSLCVFFLFVHQIMRFIFQIFSYDNGTDALTYCLFWIFSVNVSMQPIMILVLSKNIRSGFLKFYLRSRYYLCFSKVNKINTASNTKETKKTARLEI</sequence>
<evidence type="ECO:0000313" key="8">
    <source>
        <dbReference type="WBParaSite" id="PTRK_0001747933.1"/>
    </source>
</evidence>
<feature type="transmembrane region" description="Helical" evidence="5">
    <location>
        <begin position="251"/>
        <end position="274"/>
    </location>
</feature>
<dbReference type="InterPro" id="IPR017452">
    <property type="entry name" value="GPCR_Rhodpsn_7TM"/>
</dbReference>
<feature type="transmembrane region" description="Helical" evidence="5">
    <location>
        <begin position="537"/>
        <end position="562"/>
    </location>
</feature>
<dbReference type="AlphaFoldDB" id="A0A0N5A6C8"/>
<dbReference type="GO" id="GO:0016020">
    <property type="term" value="C:membrane"/>
    <property type="evidence" value="ECO:0007669"/>
    <property type="project" value="UniProtKB-SubCell"/>
</dbReference>
<feature type="transmembrane region" description="Helical" evidence="5">
    <location>
        <begin position="946"/>
        <end position="967"/>
    </location>
</feature>
<organism evidence="7 8">
    <name type="scientific">Parastrongyloides trichosuri</name>
    <name type="common">Possum-specific nematode worm</name>
    <dbReference type="NCBI Taxonomy" id="131310"/>
    <lineage>
        <taxon>Eukaryota</taxon>
        <taxon>Metazoa</taxon>
        <taxon>Ecdysozoa</taxon>
        <taxon>Nematoda</taxon>
        <taxon>Chromadorea</taxon>
        <taxon>Rhabditida</taxon>
        <taxon>Tylenchina</taxon>
        <taxon>Panagrolaimomorpha</taxon>
        <taxon>Strongyloidoidea</taxon>
        <taxon>Strongyloididae</taxon>
        <taxon>Parastrongyloides</taxon>
    </lineage>
</organism>
<feature type="transmembrane region" description="Helical" evidence="5">
    <location>
        <begin position="474"/>
        <end position="493"/>
    </location>
</feature>
<protein>
    <submittedName>
        <fullName evidence="8">G_PROTEIN_RECEP_F1_2 domain-containing protein</fullName>
    </submittedName>
</protein>
<evidence type="ECO:0000256" key="3">
    <source>
        <dbReference type="ARBA" id="ARBA00022989"/>
    </source>
</evidence>
<evidence type="ECO:0000256" key="1">
    <source>
        <dbReference type="ARBA" id="ARBA00004370"/>
    </source>
</evidence>
<comment type="subcellular location">
    <subcellularLocation>
        <location evidence="1">Membrane</location>
    </subcellularLocation>
</comment>
<feature type="transmembrane region" description="Helical" evidence="5">
    <location>
        <begin position="213"/>
        <end position="231"/>
    </location>
</feature>
<dbReference type="PANTHER" id="PTHR31552:SF8">
    <property type="entry name" value="SERPENTINE RECEPTOR CLASS GAMMA"/>
    <property type="match status" value="1"/>
</dbReference>
<feature type="transmembrane region" description="Helical" evidence="5">
    <location>
        <begin position="44"/>
        <end position="61"/>
    </location>
</feature>
<feature type="transmembrane region" description="Helical" evidence="5">
    <location>
        <begin position="1023"/>
        <end position="1046"/>
    </location>
</feature>
<dbReference type="InterPro" id="IPR019426">
    <property type="entry name" value="7TM_GPCR_serpentine_rcpt_Srv"/>
</dbReference>
<keyword evidence="3 5" id="KW-1133">Transmembrane helix</keyword>
<feature type="transmembrane region" description="Helical" evidence="5">
    <location>
        <begin position="854"/>
        <end position="876"/>
    </location>
</feature>
<feature type="transmembrane region" description="Helical" evidence="5">
    <location>
        <begin position="746"/>
        <end position="764"/>
    </location>
</feature>
<evidence type="ECO:0000256" key="2">
    <source>
        <dbReference type="ARBA" id="ARBA00022692"/>
    </source>
</evidence>
<feature type="transmembrane region" description="Helical" evidence="5">
    <location>
        <begin position="615"/>
        <end position="635"/>
    </location>
</feature>
<name>A0A0N5A6C8_PARTI</name>
<feature type="transmembrane region" description="Helical" evidence="5">
    <location>
        <begin position="770"/>
        <end position="792"/>
    </location>
</feature>
<dbReference type="Proteomes" id="UP000038045">
    <property type="component" value="Unplaced"/>
</dbReference>
<dbReference type="Pfam" id="PF10323">
    <property type="entry name" value="7TM_GPCR_Srv"/>
    <property type="match status" value="4"/>
</dbReference>
<feature type="domain" description="G-protein coupled receptors family 1 profile" evidence="6">
    <location>
        <begin position="22"/>
        <end position="270"/>
    </location>
</feature>
<keyword evidence="4 5" id="KW-0472">Membrane</keyword>
<feature type="transmembrane region" description="Helical" evidence="5">
    <location>
        <begin position="123"/>
        <end position="145"/>
    </location>
</feature>
<dbReference type="SUPFAM" id="SSF81321">
    <property type="entry name" value="Family A G protein-coupled receptor-like"/>
    <property type="match status" value="4"/>
</dbReference>
<reference evidence="8" key="1">
    <citation type="submission" date="2017-02" db="UniProtKB">
        <authorList>
            <consortium name="WormBaseParasite"/>
        </authorList>
    </citation>
    <scope>IDENTIFICATION</scope>
</reference>
<dbReference type="PANTHER" id="PTHR31552">
    <property type="entry name" value="SERPENTINE RECEPTOR CLASS GAMMA"/>
    <property type="match status" value="1"/>
</dbReference>
<feature type="transmembrane region" description="Helical" evidence="5">
    <location>
        <begin position="701"/>
        <end position="725"/>
    </location>
</feature>
<feature type="transmembrane region" description="Helical" evidence="5">
    <location>
        <begin position="81"/>
        <end position="103"/>
    </location>
</feature>
<evidence type="ECO:0000259" key="6">
    <source>
        <dbReference type="PROSITE" id="PS50262"/>
    </source>
</evidence>
<feature type="transmembrane region" description="Helical" evidence="5">
    <location>
        <begin position="290"/>
        <end position="310"/>
    </location>
</feature>
<proteinExistence type="predicted"/>
<feature type="transmembrane region" description="Helical" evidence="5">
    <location>
        <begin position="896"/>
        <end position="918"/>
    </location>
</feature>
<feature type="transmembrane region" description="Helical" evidence="5">
    <location>
        <begin position="813"/>
        <end position="834"/>
    </location>
</feature>
<feature type="transmembrane region" description="Helical" evidence="5">
    <location>
        <begin position="368"/>
        <end position="390"/>
    </location>
</feature>
<evidence type="ECO:0000313" key="7">
    <source>
        <dbReference type="Proteomes" id="UP000038045"/>
    </source>
</evidence>
<accession>A0A0N5A6C8</accession>
<feature type="transmembrane region" description="Helical" evidence="5">
    <location>
        <begin position="337"/>
        <end position="356"/>
    </location>
</feature>
<keyword evidence="2 5" id="KW-0812">Transmembrane</keyword>
<feature type="transmembrane region" description="Helical" evidence="5">
    <location>
        <begin position="655"/>
        <end position="681"/>
    </location>
</feature>
<evidence type="ECO:0000256" key="4">
    <source>
        <dbReference type="ARBA" id="ARBA00023136"/>
    </source>
</evidence>
<feature type="transmembrane region" description="Helical" evidence="5">
    <location>
        <begin position="574"/>
        <end position="595"/>
    </location>
</feature>
<feature type="transmembrane region" description="Helical" evidence="5">
    <location>
        <begin position="173"/>
        <end position="192"/>
    </location>
</feature>
<feature type="transmembrane region" description="Helical" evidence="5">
    <location>
        <begin position="988"/>
        <end position="1011"/>
    </location>
</feature>
<dbReference type="PROSITE" id="PS50262">
    <property type="entry name" value="G_PROTEIN_RECEP_F1_2"/>
    <property type="match status" value="2"/>
</dbReference>
<evidence type="ECO:0000256" key="5">
    <source>
        <dbReference type="SAM" id="Phobius"/>
    </source>
</evidence>
<dbReference type="Gene3D" id="1.20.1070.10">
    <property type="entry name" value="Rhodopsin 7-helix transmembrane proteins"/>
    <property type="match status" value="3"/>
</dbReference>